<dbReference type="EMBL" id="JAUDFV010000149">
    <property type="protein sequence ID" value="KAL2719271.1"/>
    <property type="molecule type" value="Genomic_DNA"/>
</dbReference>
<keyword evidence="4 10" id="KW-0812">Transmembrane</keyword>
<dbReference type="EC" id="1.2.1.84" evidence="10"/>
<reference evidence="15 16" key="1">
    <citation type="journal article" date="2024" name="Ann. Entomol. Soc. Am.">
        <title>Genomic analyses of the southern and eastern yellowjacket wasps (Hymenoptera: Vespidae) reveal evolutionary signatures of social life.</title>
        <authorList>
            <person name="Catto M.A."/>
            <person name="Caine P.B."/>
            <person name="Orr S.E."/>
            <person name="Hunt B.G."/>
            <person name="Goodisman M.A.D."/>
        </authorList>
    </citation>
    <scope>NUCLEOTIDE SEQUENCE [LARGE SCALE GENOMIC DNA]</scope>
    <source>
        <strain evidence="15">233</strain>
        <tissue evidence="15">Head and thorax</tissue>
    </source>
</reference>
<evidence type="ECO:0000256" key="10">
    <source>
        <dbReference type="RuleBase" id="RU363097"/>
    </source>
</evidence>
<feature type="non-terminal residue" evidence="15">
    <location>
        <position position="577"/>
    </location>
</feature>
<dbReference type="Pfam" id="PF03015">
    <property type="entry name" value="Sterile"/>
    <property type="match status" value="1"/>
</dbReference>
<comment type="catalytic activity">
    <reaction evidence="9 10">
        <text>a long-chain fatty acyl-CoA + 2 NADPH + 2 H(+) = a long-chain primary fatty alcohol + 2 NADP(+) + CoA</text>
        <dbReference type="Rhea" id="RHEA:52716"/>
        <dbReference type="ChEBI" id="CHEBI:15378"/>
        <dbReference type="ChEBI" id="CHEBI:57287"/>
        <dbReference type="ChEBI" id="CHEBI:57783"/>
        <dbReference type="ChEBI" id="CHEBI:58349"/>
        <dbReference type="ChEBI" id="CHEBI:77396"/>
        <dbReference type="ChEBI" id="CHEBI:83139"/>
        <dbReference type="EC" id="1.2.1.84"/>
    </reaction>
</comment>
<name>A0ABD2BXJ2_VESSQ</name>
<dbReference type="AlphaFoldDB" id="A0ABD2BXJ2"/>
<comment type="caution">
    <text evidence="15">The sequence shown here is derived from an EMBL/GenBank/DDBJ whole genome shotgun (WGS) entry which is preliminary data.</text>
</comment>
<keyword evidence="8 10" id="KW-0472">Membrane</keyword>
<comment type="subcellular location">
    <subcellularLocation>
        <location evidence="1">Membrane</location>
        <topology evidence="1">Multi-pass membrane protein</topology>
    </subcellularLocation>
</comment>
<dbReference type="GO" id="GO:1901568">
    <property type="term" value="P:fatty acid derivative metabolic process"/>
    <property type="evidence" value="ECO:0007669"/>
    <property type="project" value="UniProtKB-ARBA"/>
</dbReference>
<comment type="function">
    <text evidence="10">Catalyzes the reduction of fatty acyl-CoA to fatty alcohols.</text>
</comment>
<dbReference type="SUPFAM" id="SSF51735">
    <property type="entry name" value="NAD(P)-binding Rossmann-fold domains"/>
    <property type="match status" value="1"/>
</dbReference>
<sequence>MTIVREHHHVRVYRAIWKAITNFGQEEDNWRADLEYSFMNMQSGNDEELTPIQKFYNDQNILITGGTGFMGKLLIERLLRTCLDITCIYLLIRPKKGKTALERAEELFRDSIFSKLREEQPKFENRIVTIESDCSVPNLDIRINDSVTLIQEVSIVFHVAATVRFNEKLKLATAINVRSLKDAINLSKKMSNLESFVYVCLAYSNYANNPIEEKFYEPPMDAYKLLDLMDSMDEKLIDDITPQLLGLWPNTYLYTKSVAENVVRKNAGMIPIGIFRPGMVISTYREPIRGWIDNMYGPIGMTVGAALGLIRSAYCDGSIKMELAPGDLTINGLIASAWDIANYQRSSEDIPIYNYVSKDNTITYDGLKVMSVKYALLIPAKEAIWYLSFRNTKYWPVHLFYMYFLHFLPALIIDTVAFCLGKRPRLMKLYNKFHELSYLSGNFTTVQWKFTNERWNELERKLTTKDRKLFFFDIKDVVWDTYFRTYILGIRTYLLKDPIETFPQARRKWQRFYWMHQGLKLVIAGIFFIIAWAIISLSKIIKKDAEEKIITIYSFANIRINHFFYLRSRLNRTVGRE</sequence>
<accession>A0ABD2BXJ2</accession>
<comment type="similarity">
    <text evidence="2 10">Belongs to the fatty acyl-CoA reductase family.</text>
</comment>
<evidence type="ECO:0000256" key="2">
    <source>
        <dbReference type="ARBA" id="ARBA00005928"/>
    </source>
</evidence>
<dbReference type="CDD" id="cd09071">
    <property type="entry name" value="FAR_C"/>
    <property type="match status" value="1"/>
</dbReference>
<dbReference type="EMBL" id="JAUDFV010000148">
    <property type="protein sequence ID" value="KAL2719884.1"/>
    <property type="molecule type" value="Genomic_DNA"/>
</dbReference>
<keyword evidence="10" id="KW-0560">Oxidoreductase</keyword>
<dbReference type="EMBL" id="JAUDFV010000040">
    <property type="protein sequence ID" value="KAL2736968.1"/>
    <property type="molecule type" value="Genomic_DNA"/>
</dbReference>
<proteinExistence type="inferred from homology"/>
<dbReference type="InterPro" id="IPR036291">
    <property type="entry name" value="NAD(P)-bd_dom_sf"/>
</dbReference>
<evidence type="ECO:0000256" key="4">
    <source>
        <dbReference type="ARBA" id="ARBA00022692"/>
    </source>
</evidence>
<keyword evidence="16" id="KW-1185">Reference proteome</keyword>
<protein>
    <recommendedName>
        <fullName evidence="10">Fatty acyl-CoA reductase</fullName>
        <ecNumber evidence="10">1.2.1.84</ecNumber>
    </recommendedName>
</protein>
<dbReference type="FunFam" id="3.40.50.720:FF:000143">
    <property type="entry name" value="Fatty acyl-CoA reductase"/>
    <property type="match status" value="1"/>
</dbReference>
<dbReference type="GO" id="GO:0102965">
    <property type="term" value="F:alcohol-forming long-chain fatty acyl-CoA reductase activity"/>
    <property type="evidence" value="ECO:0007669"/>
    <property type="project" value="UniProtKB-EC"/>
</dbReference>
<dbReference type="GO" id="GO:0016020">
    <property type="term" value="C:membrane"/>
    <property type="evidence" value="ECO:0007669"/>
    <property type="project" value="UniProtKB-SubCell"/>
</dbReference>
<organism evidence="15 16">
    <name type="scientific">Vespula squamosa</name>
    <name type="common">Southern yellow jacket</name>
    <name type="synonym">Wasp</name>
    <dbReference type="NCBI Taxonomy" id="30214"/>
    <lineage>
        <taxon>Eukaryota</taxon>
        <taxon>Metazoa</taxon>
        <taxon>Ecdysozoa</taxon>
        <taxon>Arthropoda</taxon>
        <taxon>Hexapoda</taxon>
        <taxon>Insecta</taxon>
        <taxon>Pterygota</taxon>
        <taxon>Neoptera</taxon>
        <taxon>Endopterygota</taxon>
        <taxon>Hymenoptera</taxon>
        <taxon>Apocrita</taxon>
        <taxon>Aculeata</taxon>
        <taxon>Vespoidea</taxon>
        <taxon>Vespidae</taxon>
        <taxon>Vespinae</taxon>
        <taxon>Vespula</taxon>
    </lineage>
</organism>
<dbReference type="PANTHER" id="PTHR11011:SF60">
    <property type="entry name" value="FATTY ACYL-COA REDUCTASE-RELATED"/>
    <property type="match status" value="1"/>
</dbReference>
<evidence type="ECO:0000256" key="9">
    <source>
        <dbReference type="ARBA" id="ARBA00052530"/>
    </source>
</evidence>
<dbReference type="InterPro" id="IPR013120">
    <property type="entry name" value="FAR_NAD-bd"/>
</dbReference>
<evidence type="ECO:0000256" key="3">
    <source>
        <dbReference type="ARBA" id="ARBA00022516"/>
    </source>
</evidence>
<dbReference type="PANTHER" id="PTHR11011">
    <property type="entry name" value="MALE STERILITY PROTEIN 2-RELATED"/>
    <property type="match status" value="1"/>
</dbReference>
<dbReference type="CDD" id="cd05236">
    <property type="entry name" value="FAR-N_SDR_e"/>
    <property type="match status" value="1"/>
</dbReference>
<dbReference type="InterPro" id="IPR026055">
    <property type="entry name" value="FAR"/>
</dbReference>
<feature type="transmembrane region" description="Helical" evidence="10">
    <location>
        <begin position="549"/>
        <end position="566"/>
    </location>
</feature>
<feature type="transmembrane region" description="Helical" evidence="10">
    <location>
        <begin position="518"/>
        <end position="537"/>
    </location>
</feature>
<evidence type="ECO:0000313" key="16">
    <source>
        <dbReference type="Proteomes" id="UP001607302"/>
    </source>
</evidence>
<evidence type="ECO:0000256" key="8">
    <source>
        <dbReference type="ARBA" id="ARBA00023136"/>
    </source>
</evidence>
<feature type="domain" description="Thioester reductase (TE)" evidence="12">
    <location>
        <begin position="63"/>
        <end position="331"/>
    </location>
</feature>
<evidence type="ECO:0000259" key="12">
    <source>
        <dbReference type="Pfam" id="PF07993"/>
    </source>
</evidence>
<keyword evidence="6 10" id="KW-1133">Transmembrane helix</keyword>
<evidence type="ECO:0000256" key="7">
    <source>
        <dbReference type="ARBA" id="ARBA00023098"/>
    </source>
</evidence>
<dbReference type="Gene3D" id="3.40.50.720">
    <property type="entry name" value="NAD(P)-binding Rossmann-like Domain"/>
    <property type="match status" value="1"/>
</dbReference>
<evidence type="ECO:0000313" key="15">
    <source>
        <dbReference type="EMBL" id="KAL2736968.1"/>
    </source>
</evidence>
<feature type="domain" description="Fatty acyl-CoA reductase C-terminal" evidence="11">
    <location>
        <begin position="405"/>
        <end position="497"/>
    </location>
</feature>
<gene>
    <name evidence="15" type="ORF">V1478_002266</name>
    <name evidence="14" type="ORF">V1478_010730</name>
    <name evidence="13" type="ORF">V1478_010733</name>
</gene>
<dbReference type="InterPro" id="IPR033640">
    <property type="entry name" value="FAR_C"/>
</dbReference>
<evidence type="ECO:0000256" key="1">
    <source>
        <dbReference type="ARBA" id="ARBA00004141"/>
    </source>
</evidence>
<keyword evidence="7 10" id="KW-0443">Lipid metabolism</keyword>
<dbReference type="Proteomes" id="UP001607302">
    <property type="component" value="Unassembled WGS sequence"/>
</dbReference>
<keyword evidence="5 10" id="KW-0521">NADP</keyword>
<evidence type="ECO:0000256" key="5">
    <source>
        <dbReference type="ARBA" id="ARBA00022857"/>
    </source>
</evidence>
<keyword evidence="3 10" id="KW-0444">Lipid biosynthesis</keyword>
<dbReference type="Pfam" id="PF07993">
    <property type="entry name" value="NAD_binding_4"/>
    <property type="match status" value="1"/>
</dbReference>
<evidence type="ECO:0000313" key="13">
    <source>
        <dbReference type="EMBL" id="KAL2719271.1"/>
    </source>
</evidence>
<feature type="transmembrane region" description="Helical" evidence="10">
    <location>
        <begin position="400"/>
        <end position="420"/>
    </location>
</feature>
<evidence type="ECO:0000313" key="14">
    <source>
        <dbReference type="EMBL" id="KAL2719884.1"/>
    </source>
</evidence>
<evidence type="ECO:0000259" key="11">
    <source>
        <dbReference type="Pfam" id="PF03015"/>
    </source>
</evidence>
<evidence type="ECO:0000256" key="6">
    <source>
        <dbReference type="ARBA" id="ARBA00022989"/>
    </source>
</evidence>